<keyword evidence="3" id="KW-0804">Transcription</keyword>
<dbReference type="InterPro" id="IPR036271">
    <property type="entry name" value="Tet_transcr_reg_TetR-rel_C_sf"/>
</dbReference>
<evidence type="ECO:0000256" key="4">
    <source>
        <dbReference type="PROSITE-ProRule" id="PRU00335"/>
    </source>
</evidence>
<dbReference type="GO" id="GO:0003700">
    <property type="term" value="F:DNA-binding transcription factor activity"/>
    <property type="evidence" value="ECO:0007669"/>
    <property type="project" value="TreeGrafter"/>
</dbReference>
<dbReference type="KEGG" id="aare:D3093_32305"/>
<dbReference type="InterPro" id="IPR050109">
    <property type="entry name" value="HTH-type_TetR-like_transc_reg"/>
</dbReference>
<dbReference type="Proteomes" id="UP000298595">
    <property type="component" value="Plasmid p4"/>
</dbReference>
<dbReference type="AlphaFoldDB" id="A0A4D8PZC8"/>
<dbReference type="GO" id="GO:0000976">
    <property type="term" value="F:transcription cis-regulatory region binding"/>
    <property type="evidence" value="ECO:0007669"/>
    <property type="project" value="TreeGrafter"/>
</dbReference>
<feature type="DNA-binding region" description="H-T-H motif" evidence="4">
    <location>
        <begin position="54"/>
        <end position="73"/>
    </location>
</feature>
<dbReference type="Pfam" id="PF13305">
    <property type="entry name" value="TetR_C_33"/>
    <property type="match status" value="1"/>
</dbReference>
<dbReference type="PRINTS" id="PR00455">
    <property type="entry name" value="HTHTETR"/>
</dbReference>
<evidence type="ECO:0000313" key="7">
    <source>
        <dbReference type="Proteomes" id="UP000298595"/>
    </source>
</evidence>
<evidence type="ECO:0000256" key="3">
    <source>
        <dbReference type="ARBA" id="ARBA00023163"/>
    </source>
</evidence>
<evidence type="ECO:0000256" key="2">
    <source>
        <dbReference type="ARBA" id="ARBA00023125"/>
    </source>
</evidence>
<reference evidence="6 7" key="1">
    <citation type="submission" date="2018-09" db="EMBL/GenBank/DDBJ databases">
        <title>Whole genome based analysis of evolution and adaptive divergence in Indian and Brazilian strains of Azospirillum brasilense.</title>
        <authorList>
            <person name="Singh C."/>
            <person name="Tripathi A.K."/>
        </authorList>
    </citation>
    <scope>NUCLEOTIDE SEQUENCE [LARGE SCALE GENOMIC DNA]</scope>
    <source>
        <strain evidence="6 7">MTCC4035</strain>
        <plasmid evidence="6 7">p4</plasmid>
    </source>
</reference>
<keyword evidence="1" id="KW-0805">Transcription regulation</keyword>
<accession>A0A4D8PZC8</accession>
<dbReference type="PANTHER" id="PTHR30055">
    <property type="entry name" value="HTH-TYPE TRANSCRIPTIONAL REGULATOR RUTR"/>
    <property type="match status" value="1"/>
</dbReference>
<dbReference type="InterPro" id="IPR001647">
    <property type="entry name" value="HTH_TetR"/>
</dbReference>
<organism evidence="6 7">
    <name type="scientific">Azospirillum argentinense</name>
    <dbReference type="NCBI Taxonomy" id="2970906"/>
    <lineage>
        <taxon>Bacteria</taxon>
        <taxon>Pseudomonadati</taxon>
        <taxon>Pseudomonadota</taxon>
        <taxon>Alphaproteobacteria</taxon>
        <taxon>Rhodospirillales</taxon>
        <taxon>Azospirillaceae</taxon>
        <taxon>Azospirillum</taxon>
    </lineage>
</organism>
<geneLocation type="plasmid" evidence="6 7">
    <name>p4</name>
</geneLocation>
<name>A0A4D8PZC8_9PROT</name>
<evidence type="ECO:0000256" key="1">
    <source>
        <dbReference type="ARBA" id="ARBA00023015"/>
    </source>
</evidence>
<dbReference type="Pfam" id="PF00440">
    <property type="entry name" value="TetR_N"/>
    <property type="match status" value="1"/>
</dbReference>
<proteinExistence type="predicted"/>
<dbReference type="InterPro" id="IPR009057">
    <property type="entry name" value="Homeodomain-like_sf"/>
</dbReference>
<dbReference type="EMBL" id="CP032325">
    <property type="protein sequence ID" value="QCN99919.1"/>
    <property type="molecule type" value="Genomic_DNA"/>
</dbReference>
<gene>
    <name evidence="6" type="ORF">D3093_32305</name>
</gene>
<dbReference type="PROSITE" id="PS50977">
    <property type="entry name" value="HTH_TETR_2"/>
    <property type="match status" value="1"/>
</dbReference>
<dbReference type="SUPFAM" id="SSF46689">
    <property type="entry name" value="Homeodomain-like"/>
    <property type="match status" value="1"/>
</dbReference>
<dbReference type="SUPFAM" id="SSF48498">
    <property type="entry name" value="Tetracyclin repressor-like, C-terminal domain"/>
    <property type="match status" value="1"/>
</dbReference>
<keyword evidence="6" id="KW-0614">Plasmid</keyword>
<evidence type="ECO:0000259" key="5">
    <source>
        <dbReference type="PROSITE" id="PS50977"/>
    </source>
</evidence>
<sequence length="227" mass="24084">MAQAKWPAIIRSGSGRITTMAKSGNRPYHHGDLHNACVEAALDLLKENGIEGVTLRGVAEKAGVSRTAPYRHFATKRDLLAACAAHGFRMLEHEVASAVASAGEAPVAQLFAGSHAYARFGAAQPHIYRLMFNGDLADSEYPEIRAAGLAAFRVPIAFLEAAQNAGIVRNTDSRMQAFALWSALHGLVTLHIDSRPTQIVDATDLQANVKGILGILLTGIAVAPVAL</sequence>
<evidence type="ECO:0000313" key="6">
    <source>
        <dbReference type="EMBL" id="QCN99919.1"/>
    </source>
</evidence>
<dbReference type="Gene3D" id="1.10.357.10">
    <property type="entry name" value="Tetracycline Repressor, domain 2"/>
    <property type="match status" value="1"/>
</dbReference>
<feature type="domain" description="HTH tetR-type" evidence="5">
    <location>
        <begin position="31"/>
        <end position="91"/>
    </location>
</feature>
<protein>
    <submittedName>
        <fullName evidence="6">TetR/AcrR family transcriptional regulator</fullName>
    </submittedName>
</protein>
<dbReference type="PANTHER" id="PTHR30055:SF220">
    <property type="entry name" value="TETR-FAMILY REGULATORY PROTEIN"/>
    <property type="match status" value="1"/>
</dbReference>
<keyword evidence="2 4" id="KW-0238">DNA-binding</keyword>
<dbReference type="InterPro" id="IPR025996">
    <property type="entry name" value="MT1864/Rv1816-like_C"/>
</dbReference>